<dbReference type="PANTHER" id="PTHR33067">
    <property type="entry name" value="RNA-DIRECTED DNA POLYMERASE-RELATED"/>
    <property type="match status" value="1"/>
</dbReference>
<feature type="compositionally biased region" description="Basic and acidic residues" evidence="1">
    <location>
        <begin position="840"/>
        <end position="852"/>
    </location>
</feature>
<dbReference type="GO" id="GO:0003964">
    <property type="term" value="F:RNA-directed DNA polymerase activity"/>
    <property type="evidence" value="ECO:0007669"/>
    <property type="project" value="UniProtKB-KW"/>
</dbReference>
<feature type="region of interest" description="Disordered" evidence="1">
    <location>
        <begin position="840"/>
        <end position="860"/>
    </location>
</feature>
<evidence type="ECO:0000256" key="1">
    <source>
        <dbReference type="SAM" id="MobiDB-lite"/>
    </source>
</evidence>
<keyword evidence="2" id="KW-0548">Nucleotidyltransferase</keyword>
<evidence type="ECO:0000313" key="2">
    <source>
        <dbReference type="EMBL" id="GEU58014.1"/>
    </source>
</evidence>
<dbReference type="EMBL" id="BKCJ010003930">
    <property type="protein sequence ID" value="GEU58014.1"/>
    <property type="molecule type" value="Genomic_DNA"/>
</dbReference>
<proteinExistence type="predicted"/>
<sequence length="967" mass="109469">MEELLQAPTEGYGEAIVIPEILAENFEIKTNLLQLVQANKFHGRDNDNPHTHISNFKRMTETLKYRDVLNDAIKLMLFPFEETFSEAWDRFKELLRDCPHHGFLELTQIDTFYNGLTEQDQDSLNAALGGNLLNKTTREALKIIDNKSKVRYSRSKSNVSSINTNSRDNISTTDDRIDKLANQISNLVEIVNKQVIAPAKAVEKTCVTCGGAHAYYECIATDSNPSSVCAATGSYNQVSPPNRASHQIPPSGFAPVQNNPNRFNQGQGNYFNQANNFNQGNNFRGNNFQNNQGYRAQMNNVSNFQNQDDQNTEEILDKEHSNSLGSTAQVQPSVVPILILESDVPRTRSKHTVPYPSRINDQKLREKATNQIEKFFQIFHDLHFDISFADALLLMPKFASTIKSLLENKDKLFELAKVSLNEICSAMLLKKLPEKLGDPELTPTRMTLELADMSITRPKGVAEDVVVKVEKFYFPIDFVVVDFEADPRVPLILGRPFLRTGHALIDLYGEEITLRVNDESVTFNLDQVMRYSDNFVKRVNVINIASEEVVHDNTKSSNPTLVSKSDFCEDLIVKTSPFGESDFFLEEIDDFLNDDSIPAGNENSLYDPEGDILYFENLLKEDPFKLPPMNLNQAKSPIEEPEYSFSMGCEHFITTPVTKLNEVVESSAKNLVPTQSEYEVTSDNEKSKVYSNPLFDDDEIYFDELESHCLNVESNFVESLSNHDTVKSDHLEEFSGALMPIHIAEEERIRREHAEYISLIERLITINPCPRPTVNAYTIDKSLPLSLIPIQDNDSQREEIDIVTDTDELLPPGFKNDDSEGKINVLEELRIDNSISKNKLSDNEASDFHDPSFPRPPPEPPDVEFDFEPNSGEVISAVMNDNKELIDDECFDPEGEIDIFSNVKDDDYFSFTLVIQNFLPYLVYPEVFLLLLSAESEDTILNLVSSFRAGGISLGWNFHLLSCLSKH</sequence>
<gene>
    <name evidence="2" type="ORF">Tci_029992</name>
</gene>
<comment type="caution">
    <text evidence="2">The sequence shown here is derived from an EMBL/GenBank/DDBJ whole genome shotgun (WGS) entry which is preliminary data.</text>
</comment>
<dbReference type="AlphaFoldDB" id="A0A6L2LCT7"/>
<dbReference type="CDD" id="cd00303">
    <property type="entry name" value="retropepsin_like"/>
    <property type="match status" value="1"/>
</dbReference>
<organism evidence="2">
    <name type="scientific">Tanacetum cinerariifolium</name>
    <name type="common">Dalmatian daisy</name>
    <name type="synonym">Chrysanthemum cinerariifolium</name>
    <dbReference type="NCBI Taxonomy" id="118510"/>
    <lineage>
        <taxon>Eukaryota</taxon>
        <taxon>Viridiplantae</taxon>
        <taxon>Streptophyta</taxon>
        <taxon>Embryophyta</taxon>
        <taxon>Tracheophyta</taxon>
        <taxon>Spermatophyta</taxon>
        <taxon>Magnoliopsida</taxon>
        <taxon>eudicotyledons</taxon>
        <taxon>Gunneridae</taxon>
        <taxon>Pentapetalae</taxon>
        <taxon>asterids</taxon>
        <taxon>campanulids</taxon>
        <taxon>Asterales</taxon>
        <taxon>Asteraceae</taxon>
        <taxon>Asteroideae</taxon>
        <taxon>Anthemideae</taxon>
        <taxon>Anthemidinae</taxon>
        <taxon>Tanacetum</taxon>
    </lineage>
</organism>
<dbReference type="InterPro" id="IPR021109">
    <property type="entry name" value="Peptidase_aspartic_dom_sf"/>
</dbReference>
<accession>A0A6L2LCT7</accession>
<keyword evidence="2" id="KW-0808">Transferase</keyword>
<name>A0A6L2LCT7_TANCI</name>
<keyword evidence="2" id="KW-0695">RNA-directed DNA polymerase</keyword>
<dbReference type="PANTHER" id="PTHR33067:SF9">
    <property type="entry name" value="RNA-DIRECTED DNA POLYMERASE"/>
    <property type="match status" value="1"/>
</dbReference>
<dbReference type="Gene3D" id="2.40.70.10">
    <property type="entry name" value="Acid Proteases"/>
    <property type="match status" value="1"/>
</dbReference>
<reference evidence="2" key="1">
    <citation type="journal article" date="2019" name="Sci. Rep.">
        <title>Draft genome of Tanacetum cinerariifolium, the natural source of mosquito coil.</title>
        <authorList>
            <person name="Yamashiro T."/>
            <person name="Shiraishi A."/>
            <person name="Satake H."/>
            <person name="Nakayama K."/>
        </authorList>
    </citation>
    <scope>NUCLEOTIDE SEQUENCE</scope>
</reference>
<protein>
    <submittedName>
        <fullName evidence="2">Reverse transcriptase domain-containing protein</fullName>
    </submittedName>
</protein>